<dbReference type="InterPro" id="IPR013118">
    <property type="entry name" value="Mannitol_DH_C"/>
</dbReference>
<dbReference type="EMBL" id="VHSH01000013">
    <property type="protein sequence ID" value="TQV71957.1"/>
    <property type="molecule type" value="Genomic_DNA"/>
</dbReference>
<evidence type="ECO:0000313" key="7">
    <source>
        <dbReference type="Proteomes" id="UP000315252"/>
    </source>
</evidence>
<comment type="caution">
    <text evidence="6">The sequence shown here is derived from an EMBL/GenBank/DDBJ whole genome shotgun (WGS) entry which is preliminary data.</text>
</comment>
<dbReference type="InterPro" id="IPR036291">
    <property type="entry name" value="NAD(P)-bd_dom_sf"/>
</dbReference>
<dbReference type="InterPro" id="IPR013328">
    <property type="entry name" value="6PGD_dom2"/>
</dbReference>
<dbReference type="InterPro" id="IPR013131">
    <property type="entry name" value="Mannitol_DH_N"/>
</dbReference>
<dbReference type="InterPro" id="IPR000669">
    <property type="entry name" value="Mannitol_DH"/>
</dbReference>
<dbReference type="Pfam" id="PF01232">
    <property type="entry name" value="Mannitol_dh"/>
    <property type="match status" value="1"/>
</dbReference>
<dbReference type="AlphaFoldDB" id="A0A545T405"/>
<dbReference type="InterPro" id="IPR008927">
    <property type="entry name" value="6-PGluconate_DH-like_C_sf"/>
</dbReference>
<dbReference type="FunFam" id="3.40.50.720:FF:000129">
    <property type="entry name" value="D-mannonate oxidoreductase"/>
    <property type="match status" value="1"/>
</dbReference>
<dbReference type="RefSeq" id="WP_142899503.1">
    <property type="nucleotide sequence ID" value="NZ_ML660064.1"/>
</dbReference>
<evidence type="ECO:0000313" key="6">
    <source>
        <dbReference type="EMBL" id="TQV71957.1"/>
    </source>
</evidence>
<proteinExistence type="inferred from homology"/>
<evidence type="ECO:0000256" key="2">
    <source>
        <dbReference type="ARBA" id="ARBA00023027"/>
    </source>
</evidence>
<reference evidence="6 7" key="1">
    <citation type="submission" date="2019-06" db="EMBL/GenBank/DDBJ databases">
        <title>Whole genome sequence for Rhodospirillaceae sp. R148.</title>
        <authorList>
            <person name="Wang G."/>
        </authorList>
    </citation>
    <scope>NUCLEOTIDE SEQUENCE [LARGE SCALE GENOMIC DNA]</scope>
    <source>
        <strain evidence="6 7">R148</strain>
    </source>
</reference>
<name>A0A545T405_9PROT</name>
<evidence type="ECO:0000256" key="1">
    <source>
        <dbReference type="ARBA" id="ARBA00023002"/>
    </source>
</evidence>
<dbReference type="Proteomes" id="UP000315252">
    <property type="component" value="Unassembled WGS sequence"/>
</dbReference>
<dbReference type="Pfam" id="PF08125">
    <property type="entry name" value="Mannitol_dh_C"/>
    <property type="match status" value="1"/>
</dbReference>
<evidence type="ECO:0000256" key="3">
    <source>
        <dbReference type="ARBA" id="ARBA00061451"/>
    </source>
</evidence>
<keyword evidence="1" id="KW-0560">Oxidoreductase</keyword>
<comment type="similarity">
    <text evidence="3">Belongs to the mannitol dehydrogenase family. UxuB subfamily.</text>
</comment>
<gene>
    <name evidence="6" type="ORF">FKG95_26650</name>
</gene>
<dbReference type="SUPFAM" id="SSF48179">
    <property type="entry name" value="6-phosphogluconate dehydrogenase C-terminal domain-like"/>
    <property type="match status" value="1"/>
</dbReference>
<dbReference type="PANTHER" id="PTHR43362">
    <property type="entry name" value="MANNITOL DEHYDROGENASE DSF1-RELATED"/>
    <property type="match status" value="1"/>
</dbReference>
<dbReference type="GO" id="GO:0016616">
    <property type="term" value="F:oxidoreductase activity, acting on the CH-OH group of donors, NAD or NADP as acceptor"/>
    <property type="evidence" value="ECO:0007669"/>
    <property type="project" value="TreeGrafter"/>
</dbReference>
<organism evidence="6 7">
    <name type="scientific">Denitrobaculum tricleocarpae</name>
    <dbReference type="NCBI Taxonomy" id="2591009"/>
    <lineage>
        <taxon>Bacteria</taxon>
        <taxon>Pseudomonadati</taxon>
        <taxon>Pseudomonadota</taxon>
        <taxon>Alphaproteobacteria</taxon>
        <taxon>Rhodospirillales</taxon>
        <taxon>Rhodospirillaceae</taxon>
        <taxon>Denitrobaculum</taxon>
    </lineage>
</organism>
<keyword evidence="2" id="KW-0520">NAD</keyword>
<sequence length="496" mass="53681">MPRLSSGTAAQLPASVRQPGYDRRACGVGIVHLGIGAFHRAHQAVYTDDVLSETGGDWAICGVSLRQRSVQAQLDPQDGLYCVVERDGSGDARRIIGAVTETLFAPDDPVALVARMADPGTRIVSLTVTEKGYCHDPASGRLKLDDPGIARDLRDPAKPSTAIGFLVAALAARRRAGHSPFTVMSCDNLPHNGKMLAGLVEAYAHQLDPSLAGWIGREGAFPSTMVDRIVPATTDEDRAAIETQLGLQDEGVVVCEPFRQWVIEDRFTQGRPAWEDAGAQLVEDVAPFEDMKLRLLNGSHSMLAYLGYLAGYETVAETMANADFEKLVRRYMQEEAEPTLALPTGVDTDGYQEQLIQRFKNPALKHRTWQIAMDGSQKLPQRLLSVIRKQMECGGSFELASLAVAAWMRYASGRDETGQGIDVRDPLAERLAALAADVDGNADGEPEALVASYLTVKEVFGEDLPRSEAFREALGGALTRLYAEGARKTVSKTAAS</sequence>
<dbReference type="InterPro" id="IPR050988">
    <property type="entry name" value="Mannitol_DH/Oxidoreductase"/>
</dbReference>
<dbReference type="SUPFAM" id="SSF51735">
    <property type="entry name" value="NAD(P)-binding Rossmann-fold domains"/>
    <property type="match status" value="1"/>
</dbReference>
<dbReference type="PRINTS" id="PR00084">
    <property type="entry name" value="MTLDHDRGNASE"/>
</dbReference>
<protein>
    <submittedName>
        <fullName evidence="6">Mannitol dehydrogenase family protein</fullName>
    </submittedName>
</protein>
<evidence type="ECO:0000259" key="5">
    <source>
        <dbReference type="Pfam" id="PF08125"/>
    </source>
</evidence>
<dbReference type="PANTHER" id="PTHR43362:SF1">
    <property type="entry name" value="MANNITOL DEHYDROGENASE 2-RELATED"/>
    <property type="match status" value="1"/>
</dbReference>
<evidence type="ECO:0000259" key="4">
    <source>
        <dbReference type="Pfam" id="PF01232"/>
    </source>
</evidence>
<feature type="domain" description="Mannitol dehydrogenase C-terminal" evidence="5">
    <location>
        <begin position="284"/>
        <end position="480"/>
    </location>
</feature>
<feature type="domain" description="Mannitol dehydrogenase N-terminal" evidence="4">
    <location>
        <begin position="29"/>
        <end position="275"/>
    </location>
</feature>
<accession>A0A545T405</accession>
<dbReference type="Gene3D" id="3.40.50.720">
    <property type="entry name" value="NAD(P)-binding Rossmann-like Domain"/>
    <property type="match status" value="1"/>
</dbReference>
<dbReference type="OrthoDB" id="271711at2"/>
<keyword evidence="7" id="KW-1185">Reference proteome</keyword>
<dbReference type="Gene3D" id="1.10.1040.10">
    <property type="entry name" value="N-(1-d-carboxylethyl)-l-norvaline Dehydrogenase, domain 2"/>
    <property type="match status" value="1"/>
</dbReference>